<dbReference type="AlphaFoldDB" id="A0AAD9J863"/>
<dbReference type="PANTHER" id="PTHR42985:SF40">
    <property type="entry name" value="LD47995P-RELATED"/>
    <property type="match status" value="1"/>
</dbReference>
<feature type="transmembrane region" description="Helical" evidence="12">
    <location>
        <begin position="199"/>
        <end position="218"/>
    </location>
</feature>
<dbReference type="PROSITE" id="PS50283">
    <property type="entry name" value="NA_SOLUT_SYMP_3"/>
    <property type="match status" value="1"/>
</dbReference>
<keyword evidence="9 12" id="KW-0472">Membrane</keyword>
<feature type="transmembrane region" description="Helical" evidence="12">
    <location>
        <begin position="136"/>
        <end position="157"/>
    </location>
</feature>
<evidence type="ECO:0000313" key="13">
    <source>
        <dbReference type="EMBL" id="KAK2148248.1"/>
    </source>
</evidence>
<evidence type="ECO:0000256" key="10">
    <source>
        <dbReference type="ARBA" id="ARBA00023201"/>
    </source>
</evidence>
<evidence type="ECO:0000256" key="12">
    <source>
        <dbReference type="SAM" id="Phobius"/>
    </source>
</evidence>
<evidence type="ECO:0000256" key="9">
    <source>
        <dbReference type="ARBA" id="ARBA00023136"/>
    </source>
</evidence>
<evidence type="ECO:0000256" key="8">
    <source>
        <dbReference type="ARBA" id="ARBA00023065"/>
    </source>
</evidence>
<proteinExistence type="inferred from homology"/>
<evidence type="ECO:0008006" key="15">
    <source>
        <dbReference type="Google" id="ProtNLM"/>
    </source>
</evidence>
<dbReference type="Proteomes" id="UP001208570">
    <property type="component" value="Unassembled WGS sequence"/>
</dbReference>
<protein>
    <recommendedName>
        <fullName evidence="15">Sodium-coupled monocarboxylate transporter 1</fullName>
    </recommendedName>
</protein>
<evidence type="ECO:0000256" key="7">
    <source>
        <dbReference type="ARBA" id="ARBA00023053"/>
    </source>
</evidence>
<feature type="transmembrane region" description="Helical" evidence="12">
    <location>
        <begin position="289"/>
        <end position="313"/>
    </location>
</feature>
<dbReference type="GO" id="GO:0015293">
    <property type="term" value="F:symporter activity"/>
    <property type="evidence" value="ECO:0007669"/>
    <property type="project" value="TreeGrafter"/>
</dbReference>
<comment type="subcellular location">
    <subcellularLocation>
        <location evidence="1">Cell membrane</location>
        <topology evidence="1">Multi-pass membrane protein</topology>
    </subcellularLocation>
</comment>
<feature type="transmembrane region" description="Helical" evidence="12">
    <location>
        <begin position="333"/>
        <end position="353"/>
    </location>
</feature>
<sequence>MDIKDYYEELAPLEPARFQTWDYVVFSIVLAISAGIGIYYALAGGKQRSQKEYLMANRSMSALPVALSVLASFFSASTLLGTPSEIYLEGTMYWLSVWGAILAPLVGAYVFGPFFFKLKVVSVFEYLEKRFHSKAIRLLGAILFLIRSVLGMGIVLYGPSTALNAVTGFPVWAGIVVVGIVCCFYTTLGGLKAVIWTDVFQTCIMLMGMLAVLIKGAIEVGGIGRAWDLASQSGRIEFFNFDPDPTVRHTFWTLIVGNFFVWLYPYTVDQQMIQRFSSTKSLEQAKLSLLLNIPGMFIIITLCSLAGLFMYAYYADCDPLLQGRATDPNQMSIAFNGAAGAPLVGIFIMACFFPWANWIGAFVGAIVGFAFTMWINIGAYVTDPSVTNNYNRSIEGCPMINVTYNVTTMMTFTDIEVSTSKSDTGYTKPHEIDPKYMMSYTNTFWPCLPKTARVKCWCGIDYDKVNDNDSISFSDSDDEKDKDLNIDGKISPFADDITNDEISTSTINMDTKQQTASINQINIDQLTKL</sequence>
<dbReference type="Pfam" id="PF00474">
    <property type="entry name" value="SSF"/>
    <property type="match status" value="1"/>
</dbReference>
<keyword evidence="3" id="KW-0813">Transport</keyword>
<dbReference type="InterPro" id="IPR001734">
    <property type="entry name" value="Na/solute_symporter"/>
</dbReference>
<evidence type="ECO:0000256" key="5">
    <source>
        <dbReference type="ARBA" id="ARBA00022692"/>
    </source>
</evidence>
<name>A0AAD9J863_9ANNE</name>
<keyword evidence="4" id="KW-1003">Cell membrane</keyword>
<feature type="transmembrane region" description="Helical" evidence="12">
    <location>
        <begin position="92"/>
        <end position="116"/>
    </location>
</feature>
<feature type="transmembrane region" description="Helical" evidence="12">
    <location>
        <begin position="249"/>
        <end position="268"/>
    </location>
</feature>
<dbReference type="Gene3D" id="1.20.1730.10">
    <property type="entry name" value="Sodium/glucose cotransporter"/>
    <property type="match status" value="2"/>
</dbReference>
<dbReference type="EMBL" id="JAODUP010000507">
    <property type="protein sequence ID" value="KAK2148248.1"/>
    <property type="molecule type" value="Genomic_DNA"/>
</dbReference>
<evidence type="ECO:0000256" key="6">
    <source>
        <dbReference type="ARBA" id="ARBA00022989"/>
    </source>
</evidence>
<dbReference type="NCBIfam" id="TIGR00813">
    <property type="entry name" value="sss"/>
    <property type="match status" value="1"/>
</dbReference>
<keyword evidence="5 12" id="KW-0812">Transmembrane</keyword>
<feature type="transmembrane region" description="Helical" evidence="12">
    <location>
        <begin position="169"/>
        <end position="187"/>
    </location>
</feature>
<gene>
    <name evidence="13" type="ORF">LSH36_507g02047</name>
</gene>
<accession>A0AAD9J863</accession>
<dbReference type="InterPro" id="IPR038377">
    <property type="entry name" value="Na/Glc_symporter_sf"/>
</dbReference>
<evidence type="ECO:0000256" key="2">
    <source>
        <dbReference type="ARBA" id="ARBA00006434"/>
    </source>
</evidence>
<comment type="similarity">
    <text evidence="2 11">Belongs to the sodium:solute symporter (SSF) (TC 2.A.21) family.</text>
</comment>
<evidence type="ECO:0000313" key="14">
    <source>
        <dbReference type="Proteomes" id="UP001208570"/>
    </source>
</evidence>
<organism evidence="13 14">
    <name type="scientific">Paralvinella palmiformis</name>
    <dbReference type="NCBI Taxonomy" id="53620"/>
    <lineage>
        <taxon>Eukaryota</taxon>
        <taxon>Metazoa</taxon>
        <taxon>Spiralia</taxon>
        <taxon>Lophotrochozoa</taxon>
        <taxon>Annelida</taxon>
        <taxon>Polychaeta</taxon>
        <taxon>Sedentaria</taxon>
        <taxon>Canalipalpata</taxon>
        <taxon>Terebellida</taxon>
        <taxon>Terebelliformia</taxon>
        <taxon>Alvinellidae</taxon>
        <taxon>Paralvinella</taxon>
    </lineage>
</organism>
<reference evidence="13" key="1">
    <citation type="journal article" date="2023" name="Mol. Biol. Evol.">
        <title>Third-Generation Sequencing Reveals the Adaptive Role of the Epigenome in Three Deep-Sea Polychaetes.</title>
        <authorList>
            <person name="Perez M."/>
            <person name="Aroh O."/>
            <person name="Sun Y."/>
            <person name="Lan Y."/>
            <person name="Juniper S.K."/>
            <person name="Young C.R."/>
            <person name="Angers B."/>
            <person name="Qian P.Y."/>
        </authorList>
    </citation>
    <scope>NUCLEOTIDE SEQUENCE</scope>
    <source>
        <strain evidence="13">P08H-3</strain>
    </source>
</reference>
<keyword evidence="7" id="KW-0915">Sodium</keyword>
<evidence type="ECO:0000256" key="11">
    <source>
        <dbReference type="RuleBase" id="RU362091"/>
    </source>
</evidence>
<dbReference type="GO" id="GO:0006814">
    <property type="term" value="P:sodium ion transport"/>
    <property type="evidence" value="ECO:0007669"/>
    <property type="project" value="UniProtKB-KW"/>
</dbReference>
<comment type="caution">
    <text evidence="13">The sequence shown here is derived from an EMBL/GenBank/DDBJ whole genome shotgun (WGS) entry which is preliminary data.</text>
</comment>
<evidence type="ECO:0000256" key="1">
    <source>
        <dbReference type="ARBA" id="ARBA00004651"/>
    </source>
</evidence>
<keyword evidence="10" id="KW-0739">Sodium transport</keyword>
<dbReference type="PANTHER" id="PTHR42985">
    <property type="entry name" value="SODIUM-COUPLED MONOCARBOXYLATE TRANSPORTER"/>
    <property type="match status" value="1"/>
</dbReference>
<keyword evidence="6 12" id="KW-1133">Transmembrane helix</keyword>
<feature type="transmembrane region" description="Helical" evidence="12">
    <location>
        <begin position="62"/>
        <end position="80"/>
    </location>
</feature>
<evidence type="ECO:0000256" key="3">
    <source>
        <dbReference type="ARBA" id="ARBA00022448"/>
    </source>
</evidence>
<evidence type="ECO:0000256" key="4">
    <source>
        <dbReference type="ARBA" id="ARBA00022475"/>
    </source>
</evidence>
<dbReference type="InterPro" id="IPR051163">
    <property type="entry name" value="Sodium:Solute_Symporter_SSF"/>
</dbReference>
<feature type="transmembrane region" description="Helical" evidence="12">
    <location>
        <begin position="20"/>
        <end position="42"/>
    </location>
</feature>
<dbReference type="GO" id="GO:0005886">
    <property type="term" value="C:plasma membrane"/>
    <property type="evidence" value="ECO:0007669"/>
    <property type="project" value="UniProtKB-SubCell"/>
</dbReference>
<keyword evidence="8" id="KW-0406">Ion transport</keyword>
<feature type="transmembrane region" description="Helical" evidence="12">
    <location>
        <begin position="360"/>
        <end position="381"/>
    </location>
</feature>
<keyword evidence="14" id="KW-1185">Reference proteome</keyword>